<dbReference type="InterPro" id="IPR048711">
    <property type="entry name" value="WHD_Rv2258c"/>
</dbReference>
<sequence length="358" mass="38308">MTAPSANPVPETTEEFSERLTAAIDNAALVLLMSIGHQTGLLDTLAASAGSTSEQLADAAGLEERYVREWLAGMTVAHVVDYEPVSAIYTLPSHRAATLTREAGLNNLARLAQYLPLLSEVEQKILGCFRRGGGLQYQDYPRFHAVMGERSREVFDKALIGMVLPLVEGLPEGLEGGLDVADFGCGSGYAVNLMAQAFPASRFTGIDFSDEAIATAAADAEQLGLRNASFLSADVATLNASATYDLITAFDTIHDQAHPAAVLANIHRALRPGGVLLMADIKASSRLEDNIGVAMSTYRYTVSLTHCMPVSLGLEGAGLGTMWGRQLAEAMLAEAGFSEVTVREIEQDTSNYFYIARR</sequence>
<feature type="domain" description="S-adenosylmethionine-dependent methyltransferase Rv2258c-like winged HTH" evidence="2">
    <location>
        <begin position="27"/>
        <end position="101"/>
    </location>
</feature>
<organism evidence="3 4">
    <name type="scientific">Mycobacteroides abscessus</name>
    <dbReference type="NCBI Taxonomy" id="36809"/>
    <lineage>
        <taxon>Bacteria</taxon>
        <taxon>Bacillati</taxon>
        <taxon>Actinomycetota</taxon>
        <taxon>Actinomycetes</taxon>
        <taxon>Mycobacteriales</taxon>
        <taxon>Mycobacteriaceae</taxon>
        <taxon>Mycobacteroides</taxon>
    </lineage>
</organism>
<dbReference type="Pfam" id="PF21320">
    <property type="entry name" value="WHD_Rv2258c"/>
    <property type="match status" value="1"/>
</dbReference>
<dbReference type="Proteomes" id="UP000045782">
    <property type="component" value="Unassembled WGS sequence"/>
</dbReference>
<keyword evidence="3" id="KW-0489">Methyltransferase</keyword>
<dbReference type="EMBL" id="CSWP01000003">
    <property type="protein sequence ID" value="CPV46581.1"/>
    <property type="molecule type" value="Genomic_DNA"/>
</dbReference>
<evidence type="ECO:0000313" key="4">
    <source>
        <dbReference type="Proteomes" id="UP000045782"/>
    </source>
</evidence>
<protein>
    <submittedName>
        <fullName evidence="3">Type 11 methyltransferase</fullName>
        <ecNumber evidence="3">2.1.1.144</ecNumber>
    </submittedName>
</protein>
<evidence type="ECO:0000259" key="1">
    <source>
        <dbReference type="Pfam" id="PF13847"/>
    </source>
</evidence>
<gene>
    <name evidence="3" type="primary">tam_2</name>
    <name evidence="3" type="ORF">ERS075579_01773</name>
</gene>
<dbReference type="SUPFAM" id="SSF53335">
    <property type="entry name" value="S-adenosyl-L-methionine-dependent methyltransferases"/>
    <property type="match status" value="1"/>
</dbReference>
<dbReference type="GO" id="GO:0032259">
    <property type="term" value="P:methylation"/>
    <property type="evidence" value="ECO:0007669"/>
    <property type="project" value="UniProtKB-KW"/>
</dbReference>
<dbReference type="InterPro" id="IPR029063">
    <property type="entry name" value="SAM-dependent_MTases_sf"/>
</dbReference>
<dbReference type="PANTHER" id="PTHR45128:SF1">
    <property type="entry name" value="S-ADENOSYLMETHIONINE-DEPENDENT METHYLTRANSFERASE RV2258C"/>
    <property type="match status" value="1"/>
</dbReference>
<dbReference type="InterPro" id="IPR025714">
    <property type="entry name" value="Methyltranfer_dom"/>
</dbReference>
<dbReference type="InterPro" id="IPR053173">
    <property type="entry name" value="SAM-binding_MTase"/>
</dbReference>
<dbReference type="EC" id="2.1.1.144" evidence="3"/>
<dbReference type="Gene3D" id="3.40.50.150">
    <property type="entry name" value="Vaccinia Virus protein VP39"/>
    <property type="match status" value="1"/>
</dbReference>
<evidence type="ECO:0000259" key="2">
    <source>
        <dbReference type="Pfam" id="PF21320"/>
    </source>
</evidence>
<dbReference type="AlphaFoldDB" id="A0A0U0ZJX6"/>
<keyword evidence="3" id="KW-0808">Transferase</keyword>
<proteinExistence type="predicted"/>
<reference evidence="3 4" key="1">
    <citation type="submission" date="2015-03" db="EMBL/GenBank/DDBJ databases">
        <authorList>
            <person name="Murphy D."/>
        </authorList>
    </citation>
    <scope>NUCLEOTIDE SEQUENCE [LARGE SCALE GENOMIC DNA]</scope>
    <source>
        <strain evidence="3 4">PAP088</strain>
    </source>
</reference>
<accession>A0A0U0ZJX6</accession>
<dbReference type="GO" id="GO:0030798">
    <property type="term" value="F:trans-aconitate 2-methyltransferase activity"/>
    <property type="evidence" value="ECO:0007669"/>
    <property type="project" value="UniProtKB-EC"/>
</dbReference>
<dbReference type="Pfam" id="PF13847">
    <property type="entry name" value="Methyltransf_31"/>
    <property type="match status" value="1"/>
</dbReference>
<feature type="domain" description="Methyltransferase" evidence="1">
    <location>
        <begin position="176"/>
        <end position="299"/>
    </location>
</feature>
<dbReference type="RefSeq" id="WP_005102681.1">
    <property type="nucleotide sequence ID" value="NZ_CSVC01000010.1"/>
</dbReference>
<name>A0A0U0ZJX6_9MYCO</name>
<dbReference type="CDD" id="cd02440">
    <property type="entry name" value="AdoMet_MTases"/>
    <property type="match status" value="1"/>
</dbReference>
<dbReference type="PANTHER" id="PTHR45128">
    <property type="entry name" value="METHYLTRANSFERASE TYPE 11"/>
    <property type="match status" value="1"/>
</dbReference>
<evidence type="ECO:0000313" key="3">
    <source>
        <dbReference type="EMBL" id="CPV46581.1"/>
    </source>
</evidence>